<sequence length="679" mass="73856">MRLFIAEKPSLGRAIADGLPGPHRKGNGCIETGGGTVTWCFGHILEAAEPGDYDPKWKPWPGTPADLPIVPKIWKLSPVPKAKDQLKIIKDLLGAATEIVHAGDPDREGQLLVDEVLEYLGNKKPVLRIWLSALDEKSVRQALSDLKPNDRFAPMKNAARARSQADWLVGMNLSRAYTISARSGGNPVAVLSVGRVQTPTLSLIVSRDLEIETFVPKDFFAVVARIESGPSGAFDALWTPPDTHPALDSEKRCLDRAEASRIAVRIKGQEGRLDVRKTDKSEPPPLPWSLSALTVEASKKYGLSAKEVLDAAQGLYEKKLTTYPRTDCEYLPENQKADVREILAALSKRKDYAGLAEGADPALVSRAWNTEKVTAHHAIVPTLEAASSQGLSDKEEKVFDLVCRRYLAQFYPPCRYTETVVTLVLAGEPFRATGKTPVATGWKIVTQTMDDDDREEQEPTLPPLSSGEIGRCREGTVKAKKTAPPKPYTDGTLIAAMKNVGKTLTDPGEKKILLETDGLGTEATRAAVIEGLLFRGTIEKSRKALVSTPKGRALIDACEPEVKSPAMTALWERKLEAISAGADPSGYQREIEGHVRRLIDSALKKSVRIPIDGKRCPKCGSGVLRRVNGKYGPFLGCSGYPDCRHMEKLPGTRPAQTAEAKGKSGKAPARKSPPGKRRG</sequence>
<evidence type="ECO:0000256" key="16">
    <source>
        <dbReference type="SAM" id="MobiDB-lite"/>
    </source>
</evidence>
<keyword evidence="8" id="KW-0460">Magnesium</keyword>
<dbReference type="GO" id="GO:0043597">
    <property type="term" value="C:cytoplasmic replication fork"/>
    <property type="evidence" value="ECO:0007669"/>
    <property type="project" value="TreeGrafter"/>
</dbReference>
<evidence type="ECO:0000313" key="19">
    <source>
        <dbReference type="EMBL" id="EES53887.1"/>
    </source>
</evidence>
<dbReference type="PROSITE" id="PS52039">
    <property type="entry name" value="TOPO_IA_2"/>
    <property type="match status" value="1"/>
</dbReference>
<dbReference type="InterPro" id="IPR013824">
    <property type="entry name" value="Topo_IA_cen_sub1"/>
</dbReference>
<dbReference type="Pfam" id="PF01751">
    <property type="entry name" value="Toprim"/>
    <property type="match status" value="1"/>
</dbReference>
<dbReference type="InterPro" id="IPR013498">
    <property type="entry name" value="Topo_IA_Znf"/>
</dbReference>
<dbReference type="InterPro" id="IPR003602">
    <property type="entry name" value="Topo_IA_DNA-bd_dom"/>
</dbReference>
<feature type="domain" description="Topo IA-type catalytic" evidence="18">
    <location>
        <begin position="152"/>
        <end position="599"/>
    </location>
</feature>
<dbReference type="FunFam" id="1.10.290.10:FF:000004">
    <property type="entry name" value="DNA topoisomerase 3"/>
    <property type="match status" value="1"/>
</dbReference>
<accession>C6HTV9</accession>
<evidence type="ECO:0000256" key="3">
    <source>
        <dbReference type="ARBA" id="ARBA00012891"/>
    </source>
</evidence>
<dbReference type="PROSITE" id="PS00396">
    <property type="entry name" value="TOPO_IA_1"/>
    <property type="match status" value="1"/>
</dbReference>
<dbReference type="PANTHER" id="PTHR11390:SF21">
    <property type="entry name" value="DNA TOPOISOMERASE 3-ALPHA"/>
    <property type="match status" value="1"/>
</dbReference>
<dbReference type="Proteomes" id="UP000009374">
    <property type="component" value="Unassembled WGS sequence"/>
</dbReference>
<evidence type="ECO:0000256" key="4">
    <source>
        <dbReference type="ARBA" id="ARBA00022723"/>
    </source>
</evidence>
<feature type="region of interest" description="Disordered" evidence="16">
    <location>
        <begin position="449"/>
        <end position="470"/>
    </location>
</feature>
<evidence type="ECO:0000256" key="12">
    <source>
        <dbReference type="ARBA" id="ARBA00030003"/>
    </source>
</evidence>
<keyword evidence="6" id="KW-0863">Zinc-finger</keyword>
<keyword evidence="10" id="KW-0238">DNA-binding</keyword>
<comment type="similarity">
    <text evidence="2">Belongs to the type IA topoisomerase family.</text>
</comment>
<organism evidence="19 20">
    <name type="scientific">Leptospirillum ferrodiazotrophum</name>
    <dbReference type="NCBI Taxonomy" id="412449"/>
    <lineage>
        <taxon>Bacteria</taxon>
        <taxon>Pseudomonadati</taxon>
        <taxon>Nitrospirota</taxon>
        <taxon>Nitrospiria</taxon>
        <taxon>Nitrospirales</taxon>
        <taxon>Nitrospiraceae</taxon>
        <taxon>Leptospirillum</taxon>
    </lineage>
</organism>
<dbReference type="AlphaFoldDB" id="C6HTV9"/>
<proteinExistence type="inferred from homology"/>
<dbReference type="NCBIfam" id="NF005829">
    <property type="entry name" value="PRK07726.1"/>
    <property type="match status" value="1"/>
</dbReference>
<evidence type="ECO:0000259" key="18">
    <source>
        <dbReference type="PROSITE" id="PS52039"/>
    </source>
</evidence>
<dbReference type="Pfam" id="PF01131">
    <property type="entry name" value="Topoisom_bac"/>
    <property type="match status" value="1"/>
</dbReference>
<dbReference type="SMART" id="SM00436">
    <property type="entry name" value="TOP1Bc"/>
    <property type="match status" value="1"/>
</dbReference>
<dbReference type="Gene3D" id="3.30.65.10">
    <property type="entry name" value="Bacterial Topoisomerase I, domain 1"/>
    <property type="match status" value="1"/>
</dbReference>
<dbReference type="Gene3D" id="3.40.50.140">
    <property type="match status" value="1"/>
</dbReference>
<evidence type="ECO:0000256" key="5">
    <source>
        <dbReference type="ARBA" id="ARBA00022737"/>
    </source>
</evidence>
<keyword evidence="9" id="KW-0799">Topoisomerase</keyword>
<evidence type="ECO:0000256" key="6">
    <source>
        <dbReference type="ARBA" id="ARBA00022771"/>
    </source>
</evidence>
<dbReference type="SMART" id="SM00493">
    <property type="entry name" value="TOPRIM"/>
    <property type="match status" value="1"/>
</dbReference>
<dbReference type="GO" id="GO:0006281">
    <property type="term" value="P:DNA repair"/>
    <property type="evidence" value="ECO:0007669"/>
    <property type="project" value="TreeGrafter"/>
</dbReference>
<dbReference type="EMBL" id="GG693852">
    <property type="protein sequence ID" value="EES53887.1"/>
    <property type="molecule type" value="Genomic_DNA"/>
</dbReference>
<evidence type="ECO:0000256" key="13">
    <source>
        <dbReference type="ARBA" id="ARBA00031985"/>
    </source>
</evidence>
<dbReference type="InterPro" id="IPR013826">
    <property type="entry name" value="Topo_IA_cen_sub3"/>
</dbReference>
<dbReference type="PANTHER" id="PTHR11390">
    <property type="entry name" value="PROKARYOTIC DNA TOPOISOMERASE"/>
    <property type="match status" value="1"/>
</dbReference>
<keyword evidence="20" id="KW-1185">Reference proteome</keyword>
<dbReference type="SUPFAM" id="SSF56712">
    <property type="entry name" value="Prokaryotic type I DNA topoisomerase"/>
    <property type="match status" value="1"/>
</dbReference>
<protein>
    <recommendedName>
        <fullName evidence="3">DNA topoisomerase</fullName>
        <ecNumber evidence="3">5.6.2.1</ecNumber>
    </recommendedName>
    <alternativeName>
        <fullName evidence="15">Omega-protein</fullName>
    </alternativeName>
    <alternativeName>
        <fullName evidence="14">Relaxing enzyme</fullName>
    </alternativeName>
    <alternativeName>
        <fullName evidence="12">Swivelase</fullName>
    </alternativeName>
    <alternativeName>
        <fullName evidence="13">Untwisting enzyme</fullName>
    </alternativeName>
</protein>
<dbReference type="NCBIfam" id="TIGR01056">
    <property type="entry name" value="topB"/>
    <property type="match status" value="1"/>
</dbReference>
<dbReference type="GO" id="GO:0006265">
    <property type="term" value="P:DNA topological change"/>
    <property type="evidence" value="ECO:0007669"/>
    <property type="project" value="InterPro"/>
</dbReference>
<reference evidence="19 20" key="1">
    <citation type="journal article" date="2009" name="Appl. Environ. Microbiol.">
        <title>Community genomic and proteomic analyses of chemoautotrophic iron-oxidizing "Leptospirillum rubarum" (Group II) and "Leptospirillum ferrodiazotrophum" (Group III) bacteria in acid mine drainage biofilms.</title>
        <authorList>
            <person name="Goltsman D.S."/>
            <person name="Denef V.J."/>
            <person name="Singer S.W."/>
            <person name="VerBerkmoes N.C."/>
            <person name="Lefsrud M."/>
            <person name="Mueller R.S."/>
            <person name="Dick G.J."/>
            <person name="Sun C.L."/>
            <person name="Wheeler K.E."/>
            <person name="Zemla A."/>
            <person name="Baker B.J."/>
            <person name="Hauser L."/>
            <person name="Land M."/>
            <person name="Shah M.B."/>
            <person name="Thelen M.P."/>
            <person name="Hettich R.L."/>
            <person name="Banfield J.F."/>
        </authorList>
    </citation>
    <scope>NUCLEOTIDE SEQUENCE [LARGE SCALE GENOMIC DNA]</scope>
</reference>
<dbReference type="InterPro" id="IPR000380">
    <property type="entry name" value="Topo_IA"/>
</dbReference>
<feature type="domain" description="Toprim" evidence="17">
    <location>
        <begin position="1"/>
        <end position="135"/>
    </location>
</feature>
<dbReference type="InterPro" id="IPR013497">
    <property type="entry name" value="Topo_IA_cen"/>
</dbReference>
<evidence type="ECO:0000256" key="2">
    <source>
        <dbReference type="ARBA" id="ARBA00009446"/>
    </source>
</evidence>
<dbReference type="CDD" id="cd03362">
    <property type="entry name" value="TOPRIM_TopoIA_TopoIII"/>
    <property type="match status" value="1"/>
</dbReference>
<dbReference type="PROSITE" id="PS50880">
    <property type="entry name" value="TOPRIM"/>
    <property type="match status" value="1"/>
</dbReference>
<dbReference type="SUPFAM" id="SSF57783">
    <property type="entry name" value="Zinc beta-ribbon"/>
    <property type="match status" value="1"/>
</dbReference>
<dbReference type="SMART" id="SM00437">
    <property type="entry name" value="TOP1Ac"/>
    <property type="match status" value="1"/>
</dbReference>
<evidence type="ECO:0000256" key="10">
    <source>
        <dbReference type="ARBA" id="ARBA00023125"/>
    </source>
</evidence>
<evidence type="ECO:0000259" key="17">
    <source>
        <dbReference type="PROSITE" id="PS50880"/>
    </source>
</evidence>
<keyword evidence="7" id="KW-0862">Zinc</keyword>
<dbReference type="GO" id="GO:0003917">
    <property type="term" value="F:DNA topoisomerase type I (single strand cut, ATP-independent) activity"/>
    <property type="evidence" value="ECO:0007669"/>
    <property type="project" value="UniProtKB-EC"/>
</dbReference>
<evidence type="ECO:0000256" key="8">
    <source>
        <dbReference type="ARBA" id="ARBA00022842"/>
    </source>
</evidence>
<keyword evidence="11 19" id="KW-0413">Isomerase</keyword>
<dbReference type="GO" id="GO:0008270">
    <property type="term" value="F:zinc ion binding"/>
    <property type="evidence" value="ECO:0007669"/>
    <property type="project" value="UniProtKB-KW"/>
</dbReference>
<evidence type="ECO:0000256" key="14">
    <source>
        <dbReference type="ARBA" id="ARBA00032235"/>
    </source>
</evidence>
<dbReference type="EC" id="5.6.2.1" evidence="3"/>
<dbReference type="Gene3D" id="2.70.20.10">
    <property type="entry name" value="Topoisomerase I, domain 3"/>
    <property type="match status" value="1"/>
</dbReference>
<evidence type="ECO:0000256" key="11">
    <source>
        <dbReference type="ARBA" id="ARBA00023235"/>
    </source>
</evidence>
<dbReference type="InterPro" id="IPR013825">
    <property type="entry name" value="Topo_IA_cen_sub2"/>
</dbReference>
<dbReference type="InterPro" id="IPR006171">
    <property type="entry name" value="TOPRIM_dom"/>
</dbReference>
<comment type="catalytic activity">
    <reaction evidence="1">
        <text>ATP-independent breakage of single-stranded DNA, followed by passage and rejoining.</text>
        <dbReference type="EC" id="5.6.2.1"/>
    </reaction>
</comment>
<evidence type="ECO:0000256" key="1">
    <source>
        <dbReference type="ARBA" id="ARBA00000213"/>
    </source>
</evidence>
<dbReference type="Gene3D" id="1.10.460.10">
    <property type="entry name" value="Topoisomerase I, domain 2"/>
    <property type="match status" value="1"/>
</dbReference>
<dbReference type="GO" id="GO:0003677">
    <property type="term" value="F:DNA binding"/>
    <property type="evidence" value="ECO:0007669"/>
    <property type="project" value="UniProtKB-KW"/>
</dbReference>
<dbReference type="InterPro" id="IPR005738">
    <property type="entry name" value="TopoIII"/>
</dbReference>
<dbReference type="InterPro" id="IPR023406">
    <property type="entry name" value="Topo_IA_AS"/>
</dbReference>
<evidence type="ECO:0000256" key="7">
    <source>
        <dbReference type="ARBA" id="ARBA00022833"/>
    </source>
</evidence>
<evidence type="ECO:0000313" key="20">
    <source>
        <dbReference type="Proteomes" id="UP000009374"/>
    </source>
</evidence>
<dbReference type="GO" id="GO:0006310">
    <property type="term" value="P:DNA recombination"/>
    <property type="evidence" value="ECO:0007669"/>
    <property type="project" value="TreeGrafter"/>
</dbReference>
<dbReference type="InterPro" id="IPR034144">
    <property type="entry name" value="TOPRIM_TopoIII"/>
</dbReference>
<keyword evidence="4" id="KW-0479">Metal-binding</keyword>
<feature type="compositionally biased region" description="Acidic residues" evidence="16">
    <location>
        <begin position="449"/>
        <end position="458"/>
    </location>
</feature>
<name>C6HTV9_9BACT</name>
<dbReference type="PRINTS" id="PR00417">
    <property type="entry name" value="PRTPISMRASEI"/>
</dbReference>
<dbReference type="InterPro" id="IPR003601">
    <property type="entry name" value="Topo_IA_2"/>
</dbReference>
<evidence type="ECO:0000256" key="9">
    <source>
        <dbReference type="ARBA" id="ARBA00023029"/>
    </source>
</evidence>
<dbReference type="Pfam" id="PF01396">
    <property type="entry name" value="Zn_ribbon_Top1"/>
    <property type="match status" value="1"/>
</dbReference>
<keyword evidence="5" id="KW-0677">Repeat</keyword>
<evidence type="ECO:0000256" key="15">
    <source>
        <dbReference type="ARBA" id="ARBA00032877"/>
    </source>
</evidence>
<gene>
    <name evidence="19" type="ORF">UBAL3_44810025</name>
</gene>
<dbReference type="InterPro" id="IPR023405">
    <property type="entry name" value="Topo_IA_core_domain"/>
</dbReference>
<feature type="region of interest" description="Disordered" evidence="16">
    <location>
        <begin position="645"/>
        <end position="679"/>
    </location>
</feature>
<dbReference type="CDD" id="cd00186">
    <property type="entry name" value="TOP1Ac"/>
    <property type="match status" value="1"/>
</dbReference>
<dbReference type="Gene3D" id="1.10.290.10">
    <property type="entry name" value="Topoisomerase I, domain 4"/>
    <property type="match status" value="1"/>
</dbReference>